<dbReference type="Pfam" id="PF15000">
    <property type="entry name" value="TUSC2"/>
    <property type="match status" value="1"/>
</dbReference>
<proteinExistence type="predicted"/>
<reference evidence="3" key="1">
    <citation type="journal article" date="2014" name="Nat. Genet.">
        <title>Genome of the human hookworm Necator americanus.</title>
        <authorList>
            <person name="Tang Y.T."/>
            <person name="Gao X."/>
            <person name="Rosa B.A."/>
            <person name="Abubucker S."/>
            <person name="Hallsworth-Pepin K."/>
            <person name="Martin J."/>
            <person name="Tyagi R."/>
            <person name="Heizer E."/>
            <person name="Zhang X."/>
            <person name="Bhonagiri-Palsikar V."/>
            <person name="Minx P."/>
            <person name="Warren W.C."/>
            <person name="Wang Q."/>
            <person name="Zhan B."/>
            <person name="Hotez P.J."/>
            <person name="Sternberg P.W."/>
            <person name="Dougall A."/>
            <person name="Gaze S.T."/>
            <person name="Mulvenna J."/>
            <person name="Sotillo J."/>
            <person name="Ranganathan S."/>
            <person name="Rabelo E.M."/>
            <person name="Wilson R.K."/>
            <person name="Felgner P.L."/>
            <person name="Bethony J."/>
            <person name="Hawdon J.M."/>
            <person name="Gasser R.B."/>
            <person name="Loukas A."/>
            <person name="Mitreva M."/>
        </authorList>
    </citation>
    <scope>NUCLEOTIDE SEQUENCE [LARGE SCALE GENOMIC DNA]</scope>
</reference>
<sequence length="125" mass="14404">MGQFTSSHNKKEAKSTGAPTSAESEHASLARLRRDQYLARYAEIMRKKGYLPEIFLVHETFSSQFIDEDGDVAHEFYTEQKSADGHLRRLHRVLNNLRPKGKEQYAIPRLSPDAPVVMWEVEQQC</sequence>
<dbReference type="AlphaFoldDB" id="W2SEZ0"/>
<dbReference type="CTD" id="25355991"/>
<dbReference type="GO" id="GO:0051881">
    <property type="term" value="P:regulation of mitochondrial membrane potential"/>
    <property type="evidence" value="ECO:0007669"/>
    <property type="project" value="TreeGrafter"/>
</dbReference>
<dbReference type="GeneID" id="25355991"/>
<dbReference type="OrthoDB" id="9025707at2759"/>
<dbReference type="GO" id="GO:0005739">
    <property type="term" value="C:mitochondrion"/>
    <property type="evidence" value="ECO:0007669"/>
    <property type="project" value="TreeGrafter"/>
</dbReference>
<dbReference type="OMA" id="YAIPRLK"/>
<accession>W2SEZ0</accession>
<dbReference type="PANTHER" id="PTHR15453:SF8">
    <property type="entry name" value="TUMOR SUPPRESSOR CANDIDATE 2"/>
    <property type="match status" value="1"/>
</dbReference>
<protein>
    <submittedName>
        <fullName evidence="2">Uncharacterized protein</fullName>
    </submittedName>
</protein>
<evidence type="ECO:0000313" key="3">
    <source>
        <dbReference type="Proteomes" id="UP000053676"/>
    </source>
</evidence>
<feature type="region of interest" description="Disordered" evidence="1">
    <location>
        <begin position="1"/>
        <end position="29"/>
    </location>
</feature>
<name>W2SEZ0_NECAM</name>
<organism evidence="2 3">
    <name type="scientific">Necator americanus</name>
    <name type="common">Human hookworm</name>
    <dbReference type="NCBI Taxonomy" id="51031"/>
    <lineage>
        <taxon>Eukaryota</taxon>
        <taxon>Metazoa</taxon>
        <taxon>Ecdysozoa</taxon>
        <taxon>Nematoda</taxon>
        <taxon>Chromadorea</taxon>
        <taxon>Rhabditida</taxon>
        <taxon>Rhabditina</taxon>
        <taxon>Rhabditomorpha</taxon>
        <taxon>Strongyloidea</taxon>
        <taxon>Ancylostomatidae</taxon>
        <taxon>Bunostominae</taxon>
        <taxon>Necator</taxon>
    </lineage>
</organism>
<dbReference type="InterPro" id="IPR029393">
    <property type="entry name" value="FUS1"/>
</dbReference>
<dbReference type="PANTHER" id="PTHR15453">
    <property type="entry name" value="TUMOR SUPPRESSOR CANDIDATE 2"/>
    <property type="match status" value="1"/>
</dbReference>
<dbReference type="Proteomes" id="UP000053676">
    <property type="component" value="Unassembled WGS sequence"/>
</dbReference>
<keyword evidence="3" id="KW-1185">Reference proteome</keyword>
<evidence type="ECO:0000256" key="1">
    <source>
        <dbReference type="SAM" id="MobiDB-lite"/>
    </source>
</evidence>
<evidence type="ECO:0000313" key="2">
    <source>
        <dbReference type="EMBL" id="ETN68184.1"/>
    </source>
</evidence>
<dbReference type="EMBL" id="KI669309">
    <property type="protein sequence ID" value="ETN68184.1"/>
    <property type="molecule type" value="Genomic_DNA"/>
</dbReference>
<dbReference type="KEGG" id="nai:NECAME_15965"/>
<gene>
    <name evidence="2" type="ORF">NECAME_15965</name>
</gene>